<comment type="caution">
    <text evidence="3">The sequence shown here is derived from an EMBL/GenBank/DDBJ whole genome shotgun (WGS) entry which is preliminary data.</text>
</comment>
<name>A0A830DTQ4_9EURY</name>
<evidence type="ECO:0000256" key="2">
    <source>
        <dbReference type="SAM" id="Phobius"/>
    </source>
</evidence>
<keyword evidence="2" id="KW-0812">Transmembrane</keyword>
<feature type="region of interest" description="Disordered" evidence="1">
    <location>
        <begin position="1"/>
        <end position="27"/>
    </location>
</feature>
<dbReference type="Proteomes" id="UP000646833">
    <property type="component" value="Unassembled WGS sequence"/>
</dbReference>
<keyword evidence="2" id="KW-1133">Transmembrane helix</keyword>
<organism evidence="3 4">
    <name type="scientific">Haloferax sulfurifontis</name>
    <dbReference type="NCBI Taxonomy" id="255616"/>
    <lineage>
        <taxon>Archaea</taxon>
        <taxon>Methanobacteriati</taxon>
        <taxon>Methanobacteriota</taxon>
        <taxon>Stenosarchaea group</taxon>
        <taxon>Halobacteria</taxon>
        <taxon>Halobacteriales</taxon>
        <taxon>Haloferacaceae</taxon>
        <taxon>Haloferax</taxon>
    </lineage>
</organism>
<keyword evidence="2" id="KW-0472">Membrane</keyword>
<gene>
    <name evidence="3" type="ORF">GCM10007209_21210</name>
</gene>
<feature type="transmembrane region" description="Helical" evidence="2">
    <location>
        <begin position="44"/>
        <end position="64"/>
    </location>
</feature>
<evidence type="ECO:0000313" key="3">
    <source>
        <dbReference type="EMBL" id="GGC59004.1"/>
    </source>
</evidence>
<proteinExistence type="predicted"/>
<reference evidence="3" key="2">
    <citation type="submission" date="2020-09" db="EMBL/GenBank/DDBJ databases">
        <authorList>
            <person name="Sun Q."/>
            <person name="Sedlacek I."/>
        </authorList>
    </citation>
    <scope>NUCLEOTIDE SEQUENCE</scope>
    <source>
        <strain evidence="3">CCM 7217</strain>
    </source>
</reference>
<protein>
    <submittedName>
        <fullName evidence="3">Uncharacterized protein</fullName>
    </submittedName>
</protein>
<dbReference type="EMBL" id="BMCI01000003">
    <property type="protein sequence ID" value="GGC59004.1"/>
    <property type="molecule type" value="Genomic_DNA"/>
</dbReference>
<accession>A0A830DTQ4</accession>
<evidence type="ECO:0000256" key="1">
    <source>
        <dbReference type="SAM" id="MobiDB-lite"/>
    </source>
</evidence>
<sequence length="72" mass="7844">MRPPRTGSVARTGRRRERYPRRGRGSDMLQLGPVDGLIETFGPFAIPVLLFAAGFVGYLVLVALGRTGRDGD</sequence>
<evidence type="ECO:0000313" key="4">
    <source>
        <dbReference type="Proteomes" id="UP000646833"/>
    </source>
</evidence>
<dbReference type="AlphaFoldDB" id="A0A830DTQ4"/>
<reference evidence="3" key="1">
    <citation type="journal article" date="2014" name="Int. J. Syst. Evol. Microbiol.">
        <title>Complete genome sequence of Corynebacterium casei LMG S-19264T (=DSM 44701T), isolated from a smear-ripened cheese.</title>
        <authorList>
            <consortium name="US DOE Joint Genome Institute (JGI-PGF)"/>
            <person name="Walter F."/>
            <person name="Albersmeier A."/>
            <person name="Kalinowski J."/>
            <person name="Ruckert C."/>
        </authorList>
    </citation>
    <scope>NUCLEOTIDE SEQUENCE</scope>
    <source>
        <strain evidence="3">CCM 7217</strain>
    </source>
</reference>
<feature type="compositionally biased region" description="Basic residues" evidence="1">
    <location>
        <begin position="12"/>
        <end position="23"/>
    </location>
</feature>